<sequence>MEPSPGCPVSHQHRPMILYPHHHHTILCPAHRNHHHTKSCPLHHHHHYTISCPLHHHHHHHHHHLITHHSHVIPTLAPLVSTTAPNETHHSGNPALQEQEYEQLQQVEEEDDEEDEPIFVLTDEWREFFAKSEAKRKLEKNQAKKKQKN</sequence>
<dbReference type="AlphaFoldDB" id="A0A5D2U932"/>
<evidence type="ECO:0000256" key="1">
    <source>
        <dbReference type="SAM" id="MobiDB-lite"/>
    </source>
</evidence>
<keyword evidence="3" id="KW-1185">Reference proteome</keyword>
<dbReference type="EMBL" id="CM017655">
    <property type="protein sequence ID" value="TYI73084.1"/>
    <property type="molecule type" value="Genomic_DNA"/>
</dbReference>
<gene>
    <name evidence="2" type="ORF">E1A91_D07G106200v1</name>
</gene>
<accession>A0A5D2U932</accession>
<organism evidence="2 3">
    <name type="scientific">Gossypium mustelinum</name>
    <name type="common">Cotton</name>
    <name type="synonym">Gossypium caicoense</name>
    <dbReference type="NCBI Taxonomy" id="34275"/>
    <lineage>
        <taxon>Eukaryota</taxon>
        <taxon>Viridiplantae</taxon>
        <taxon>Streptophyta</taxon>
        <taxon>Embryophyta</taxon>
        <taxon>Tracheophyta</taxon>
        <taxon>Spermatophyta</taxon>
        <taxon>Magnoliopsida</taxon>
        <taxon>eudicotyledons</taxon>
        <taxon>Gunneridae</taxon>
        <taxon>Pentapetalae</taxon>
        <taxon>rosids</taxon>
        <taxon>malvids</taxon>
        <taxon>Malvales</taxon>
        <taxon>Malvaceae</taxon>
        <taxon>Malvoideae</taxon>
        <taxon>Gossypium</taxon>
    </lineage>
</organism>
<dbReference type="PANTHER" id="PTHR48235">
    <property type="entry name" value="OS01G0916700 PROTEIN"/>
    <property type="match status" value="1"/>
</dbReference>
<name>A0A5D2U932_GOSMU</name>
<proteinExistence type="predicted"/>
<feature type="region of interest" description="Disordered" evidence="1">
    <location>
        <begin position="80"/>
        <end position="116"/>
    </location>
</feature>
<dbReference type="Proteomes" id="UP000323597">
    <property type="component" value="Chromosome D07"/>
</dbReference>
<protein>
    <submittedName>
        <fullName evidence="2">Uncharacterized protein</fullName>
    </submittedName>
</protein>
<evidence type="ECO:0000313" key="3">
    <source>
        <dbReference type="Proteomes" id="UP000323597"/>
    </source>
</evidence>
<feature type="compositionally biased region" description="Acidic residues" evidence="1">
    <location>
        <begin position="107"/>
        <end position="116"/>
    </location>
</feature>
<reference evidence="2 3" key="1">
    <citation type="submission" date="2019-07" db="EMBL/GenBank/DDBJ databases">
        <title>WGS assembly of Gossypium mustelinum.</title>
        <authorList>
            <person name="Chen Z.J."/>
            <person name="Sreedasyam A."/>
            <person name="Ando A."/>
            <person name="Song Q."/>
            <person name="De L."/>
            <person name="Hulse-Kemp A."/>
            <person name="Ding M."/>
            <person name="Ye W."/>
            <person name="Kirkbride R."/>
            <person name="Jenkins J."/>
            <person name="Plott C."/>
            <person name="Lovell J."/>
            <person name="Lin Y.-M."/>
            <person name="Vaughn R."/>
            <person name="Liu B."/>
            <person name="Li W."/>
            <person name="Simpson S."/>
            <person name="Scheffler B."/>
            <person name="Saski C."/>
            <person name="Grover C."/>
            <person name="Hu G."/>
            <person name="Conover J."/>
            <person name="Carlson J."/>
            <person name="Shu S."/>
            <person name="Boston L."/>
            <person name="Williams M."/>
            <person name="Peterson D."/>
            <person name="Mcgee K."/>
            <person name="Jones D."/>
            <person name="Wendel J."/>
            <person name="Stelly D."/>
            <person name="Grimwood J."/>
            <person name="Schmutz J."/>
        </authorList>
    </citation>
    <scope>NUCLEOTIDE SEQUENCE [LARGE SCALE GENOMIC DNA]</scope>
    <source>
        <strain evidence="2">1408120.09</strain>
    </source>
</reference>
<evidence type="ECO:0000313" key="2">
    <source>
        <dbReference type="EMBL" id="TYI73084.1"/>
    </source>
</evidence>
<dbReference type="PANTHER" id="PTHR48235:SF1">
    <property type="entry name" value="OS01G0916700 PROTEIN"/>
    <property type="match status" value="1"/>
</dbReference>